<protein>
    <submittedName>
        <fullName evidence="5">Single-strand selective monofunctional uracil DNA glycosylase</fullName>
    </submittedName>
</protein>
<comment type="caution">
    <text evidence="5">The sequence shown here is derived from an EMBL/GenBank/DDBJ whole genome shotgun (WGS) entry which is preliminary data.</text>
</comment>
<dbReference type="GO" id="GO:0017065">
    <property type="term" value="F:single-strand selective uracil DNA N-glycosylase activity"/>
    <property type="evidence" value="ECO:0007669"/>
    <property type="project" value="InterPro"/>
</dbReference>
<keyword evidence="3" id="KW-0238">DNA-binding</keyword>
<accession>M2BB40</accession>
<dbReference type="PANTHER" id="PTHR13235">
    <property type="entry name" value="SINGLE-STRAND SELECTIVE MONOFUNCTIONAL URACIL DNA GLYCOSYLASE"/>
    <property type="match status" value="1"/>
</dbReference>
<dbReference type="Proteomes" id="UP000011529">
    <property type="component" value="Unassembled WGS sequence"/>
</dbReference>
<evidence type="ECO:0000256" key="4">
    <source>
        <dbReference type="ARBA" id="ARBA00023204"/>
    </source>
</evidence>
<dbReference type="FunFam" id="3.40.470.10:FF:000005">
    <property type="entry name" value="Single-strand selective monofunctional uracil DNA glycosylase"/>
    <property type="match status" value="1"/>
</dbReference>
<organism evidence="5 6">
    <name type="scientific">Rhodopirellula europaea 6C</name>
    <dbReference type="NCBI Taxonomy" id="1263867"/>
    <lineage>
        <taxon>Bacteria</taxon>
        <taxon>Pseudomonadati</taxon>
        <taxon>Planctomycetota</taxon>
        <taxon>Planctomycetia</taxon>
        <taxon>Pirellulales</taxon>
        <taxon>Pirellulaceae</taxon>
        <taxon>Rhodopirellula</taxon>
    </lineage>
</organism>
<keyword evidence="2" id="KW-0378">Hydrolase</keyword>
<evidence type="ECO:0000256" key="3">
    <source>
        <dbReference type="ARBA" id="ARBA00023125"/>
    </source>
</evidence>
<name>M2BB40_9BACT</name>
<keyword evidence="1" id="KW-0227">DNA damage</keyword>
<evidence type="ECO:0000256" key="1">
    <source>
        <dbReference type="ARBA" id="ARBA00022763"/>
    </source>
</evidence>
<dbReference type="AlphaFoldDB" id="M2BB40"/>
<dbReference type="SUPFAM" id="SSF52141">
    <property type="entry name" value="Uracil-DNA glycosylase-like"/>
    <property type="match status" value="1"/>
</dbReference>
<reference evidence="5" key="1">
    <citation type="submission" date="2012-11" db="EMBL/GenBank/DDBJ databases">
        <title>Permanent draft genomes of Rhodopirellula europaea strain SH398 and 6C.</title>
        <authorList>
            <person name="Richter M."/>
            <person name="Richter-Heitmann T."/>
            <person name="Frank C."/>
            <person name="Harder J."/>
            <person name="Glockner F.O."/>
        </authorList>
    </citation>
    <scope>NUCLEOTIDE SEQUENCE</scope>
    <source>
        <strain evidence="5">6C</strain>
    </source>
</reference>
<dbReference type="CDD" id="cd19374">
    <property type="entry name" value="UDG-F3_SMUG1-like"/>
    <property type="match status" value="1"/>
</dbReference>
<proteinExistence type="predicted"/>
<reference evidence="5" key="2">
    <citation type="journal article" date="2013" name="Mar. Genomics">
        <title>Expression of sulfatases in Rhodopirellula baltica and the diversity of sulfatases in the genus Rhodopirellula.</title>
        <authorList>
            <person name="Wegner C.E."/>
            <person name="Richter-Heitmann T."/>
            <person name="Klindworth A."/>
            <person name="Klockow C."/>
            <person name="Richter M."/>
            <person name="Achstetter T."/>
            <person name="Glockner F.O."/>
            <person name="Harder J."/>
        </authorList>
    </citation>
    <scope>NUCLEOTIDE SEQUENCE [LARGE SCALE GENOMIC DNA]</scope>
    <source>
        <strain evidence="5">6C</strain>
    </source>
</reference>
<dbReference type="PATRIC" id="fig|1263867.3.peg.453"/>
<evidence type="ECO:0000256" key="2">
    <source>
        <dbReference type="ARBA" id="ARBA00022801"/>
    </source>
</evidence>
<dbReference type="GO" id="GO:0006284">
    <property type="term" value="P:base-excision repair"/>
    <property type="evidence" value="ECO:0007669"/>
    <property type="project" value="InterPro"/>
</dbReference>
<evidence type="ECO:0000313" key="5">
    <source>
        <dbReference type="EMBL" id="EMB18878.1"/>
    </source>
</evidence>
<sequence>MTSAKTPSQKKIQKQLLDAASELSDEVDQLQFAEPVTHVYNPLRYAWNLHEQYVRQIGADAHVLFLGMNPGPWGMAQSGVPFGEIESVVQWMGLKGEVERPSNEHPKRPVEGLNCSRSEVSGRRLWGLISERYPEPADFFQHHFVANYCPLVFMEESGRNRTPDKLPATERDALQAVCDAHLKKVIAAAPWTDLVGVGAFAENCLKRVMKSIEQTSEDDSAKKSAGKSASSISIHRILHPSPASPAANKDWAGKATSQLVEAQIW</sequence>
<dbReference type="RefSeq" id="WP_008653366.1">
    <property type="nucleotide sequence ID" value="NZ_ANMO01000024.1"/>
</dbReference>
<dbReference type="GO" id="GO:0003677">
    <property type="term" value="F:DNA binding"/>
    <property type="evidence" value="ECO:0007669"/>
    <property type="project" value="UniProtKB-KW"/>
</dbReference>
<dbReference type="PANTHER" id="PTHR13235:SF2">
    <property type="entry name" value="SINGLE-STRAND SELECTIVE MONOFUNCTIONAL URACIL DNA GLYCOSYLASE"/>
    <property type="match status" value="1"/>
</dbReference>
<dbReference type="EMBL" id="ANMO01000024">
    <property type="protein sequence ID" value="EMB18878.1"/>
    <property type="molecule type" value="Genomic_DNA"/>
</dbReference>
<keyword evidence="6" id="KW-1185">Reference proteome</keyword>
<dbReference type="Gene3D" id="3.40.470.10">
    <property type="entry name" value="Uracil-DNA glycosylase-like domain"/>
    <property type="match status" value="1"/>
</dbReference>
<dbReference type="InterPro" id="IPR036895">
    <property type="entry name" value="Uracil-DNA_glycosylase-like_sf"/>
</dbReference>
<gene>
    <name evidence="5" type="ORF">RE6C_00418</name>
</gene>
<keyword evidence="4" id="KW-0234">DNA repair</keyword>
<evidence type="ECO:0000313" key="6">
    <source>
        <dbReference type="Proteomes" id="UP000011529"/>
    </source>
</evidence>
<dbReference type="GO" id="GO:0000703">
    <property type="term" value="F:oxidized pyrimidine nucleobase lesion DNA N-glycosylase activity"/>
    <property type="evidence" value="ECO:0007669"/>
    <property type="project" value="TreeGrafter"/>
</dbReference>
<dbReference type="InterPro" id="IPR039134">
    <property type="entry name" value="SMUG1"/>
</dbReference>